<accession>A0A836KI85</accession>
<reference evidence="3" key="1">
    <citation type="journal article" date="2021" name="Microbiol. Resour. Announc.">
        <title>LGAAP: Leishmaniinae Genome Assembly and Annotation Pipeline.</title>
        <authorList>
            <person name="Almutairi H."/>
            <person name="Urbaniak M.D."/>
            <person name="Bates M.D."/>
            <person name="Jariyapan N."/>
            <person name="Kwakye-Nuako G."/>
            <person name="Thomaz-Soccol V."/>
            <person name="Al-Salem W.S."/>
            <person name="Dillon R.J."/>
            <person name="Bates P.A."/>
            <person name="Gatherer D."/>
        </authorList>
    </citation>
    <scope>NUCLEOTIDE SEQUENCE [LARGE SCALE GENOMIC DNA]</scope>
</reference>
<name>A0A836KI85_9TRYP</name>
<organism evidence="2 3">
    <name type="scientific">Leishmania martiniquensis</name>
    <dbReference type="NCBI Taxonomy" id="1580590"/>
    <lineage>
        <taxon>Eukaryota</taxon>
        <taxon>Discoba</taxon>
        <taxon>Euglenozoa</taxon>
        <taxon>Kinetoplastea</taxon>
        <taxon>Metakinetoplastina</taxon>
        <taxon>Trypanosomatida</taxon>
        <taxon>Trypanosomatidae</taxon>
        <taxon>Leishmaniinae</taxon>
        <taxon>Leishmania</taxon>
    </lineage>
</organism>
<gene>
    <name evidence="2" type="ORF">LSCM1_05201</name>
</gene>
<evidence type="ECO:0000313" key="2">
    <source>
        <dbReference type="EMBL" id="KAG5476869.1"/>
    </source>
</evidence>
<dbReference type="RefSeq" id="XP_067178039.1">
    <property type="nucleotide sequence ID" value="XM_067322674.1"/>
</dbReference>
<feature type="region of interest" description="Disordered" evidence="1">
    <location>
        <begin position="284"/>
        <end position="303"/>
    </location>
</feature>
<comment type="caution">
    <text evidence="2">The sequence shown here is derived from an EMBL/GenBank/DDBJ whole genome shotgun (WGS) entry which is preliminary data.</text>
</comment>
<evidence type="ECO:0000313" key="3">
    <source>
        <dbReference type="Proteomes" id="UP000673552"/>
    </source>
</evidence>
<dbReference type="Proteomes" id="UP000673552">
    <property type="component" value="Unassembled WGS sequence"/>
</dbReference>
<keyword evidence="3" id="KW-1185">Reference proteome</keyword>
<reference evidence="3" key="2">
    <citation type="journal article" date="2021" name="Sci. Data">
        <title>Chromosome-scale genome sequencing, assembly and annotation of six genomes from subfamily Leishmaniinae.</title>
        <authorList>
            <person name="Almutairi H."/>
            <person name="Urbaniak M.D."/>
            <person name="Bates M.D."/>
            <person name="Jariyapan N."/>
            <person name="Kwakye-Nuako G."/>
            <person name="Thomaz Soccol V."/>
            <person name="Al-Salem W.S."/>
            <person name="Dillon R.J."/>
            <person name="Bates P.A."/>
            <person name="Gatherer D."/>
        </authorList>
    </citation>
    <scope>NUCLEOTIDE SEQUENCE [LARGE SCALE GENOMIC DNA]</scope>
</reference>
<protein>
    <submittedName>
        <fullName evidence="2">Uncharacterized protein</fullName>
    </submittedName>
</protein>
<sequence length="303" mass="33753">MRRSAIRTLPYCRAGGAVRRCCSARNSLERRGEQQAAATKQVLELLPSPDTPPPVSRPDQLASFFQASFDPFVFSYCTFDFPAIVHCAAELNERELLDRPEAMLMPPRSLCLHHSARFRFGSARHQRLSCVLERLLHEHDTSERSPLARAQALGLECPLLVPFLRGVCLCVEVGHPFAPQAAYVFEELLVRGFVSSSLYLGGAYADRSSVLAQLLQLAAKEFGSESALFTGLLLLKEQTSPPDAIVLGRVVAQTFAAADRRRLDWELKARGALRHKLERKHGWTLGPHDRVAPRERRRSMGGA</sequence>
<dbReference type="AlphaFoldDB" id="A0A836KI85"/>
<dbReference type="OrthoDB" id="272344at2759"/>
<evidence type="ECO:0000256" key="1">
    <source>
        <dbReference type="SAM" id="MobiDB-lite"/>
    </source>
</evidence>
<dbReference type="GeneID" id="92515186"/>
<dbReference type="EMBL" id="JAFEUZ010000025">
    <property type="protein sequence ID" value="KAG5476869.1"/>
    <property type="molecule type" value="Genomic_DNA"/>
</dbReference>
<proteinExistence type="predicted"/>
<dbReference type="KEGG" id="lmat:92515186"/>